<proteinExistence type="predicted"/>
<gene>
    <name evidence="1" type="ORF">LCGC14_2538650</name>
</gene>
<name>A0A0F9D2W8_9ZZZZ</name>
<protein>
    <submittedName>
        <fullName evidence="1">Uncharacterized protein</fullName>
    </submittedName>
</protein>
<accession>A0A0F9D2W8</accession>
<dbReference type="AlphaFoldDB" id="A0A0F9D2W8"/>
<comment type="caution">
    <text evidence="1">The sequence shown here is derived from an EMBL/GenBank/DDBJ whole genome shotgun (WGS) entry which is preliminary data.</text>
</comment>
<dbReference type="EMBL" id="LAZR01041374">
    <property type="protein sequence ID" value="KKL12146.1"/>
    <property type="molecule type" value="Genomic_DNA"/>
</dbReference>
<evidence type="ECO:0000313" key="1">
    <source>
        <dbReference type="EMBL" id="KKL12146.1"/>
    </source>
</evidence>
<reference evidence="1" key="1">
    <citation type="journal article" date="2015" name="Nature">
        <title>Complex archaea that bridge the gap between prokaryotes and eukaryotes.</title>
        <authorList>
            <person name="Spang A."/>
            <person name="Saw J.H."/>
            <person name="Jorgensen S.L."/>
            <person name="Zaremba-Niedzwiedzka K."/>
            <person name="Martijn J."/>
            <person name="Lind A.E."/>
            <person name="van Eijk R."/>
            <person name="Schleper C."/>
            <person name="Guy L."/>
            <person name="Ettema T.J."/>
        </authorList>
    </citation>
    <scope>NUCLEOTIDE SEQUENCE</scope>
</reference>
<organism evidence="1">
    <name type="scientific">marine sediment metagenome</name>
    <dbReference type="NCBI Taxonomy" id="412755"/>
    <lineage>
        <taxon>unclassified sequences</taxon>
        <taxon>metagenomes</taxon>
        <taxon>ecological metagenomes</taxon>
    </lineage>
</organism>
<sequence>MERPICGLQHDRGGRVMRIGDLIESKRWWWIPFAPVIGFVMSVDVGAETVRISNRSPYVPVPTSHRTVNTVKAANWQPALRLGVRVCPAAVKPGGKI</sequence>